<dbReference type="NCBIfam" id="TIGR04057">
    <property type="entry name" value="SusC_RagA_signa"/>
    <property type="match status" value="1"/>
</dbReference>
<dbReference type="NCBIfam" id="TIGR04056">
    <property type="entry name" value="OMP_RagA_SusC"/>
    <property type="match status" value="1"/>
</dbReference>
<keyword evidence="2 8" id="KW-0813">Transport</keyword>
<dbReference type="SUPFAM" id="SSF49464">
    <property type="entry name" value="Carboxypeptidase regulatory domain-like"/>
    <property type="match status" value="1"/>
</dbReference>
<dbReference type="Pfam" id="PF07715">
    <property type="entry name" value="Plug"/>
    <property type="match status" value="1"/>
</dbReference>
<dbReference type="InterPro" id="IPR023997">
    <property type="entry name" value="TonB-dep_OMP_SusC/RagA_CS"/>
</dbReference>
<dbReference type="Pfam" id="PF00593">
    <property type="entry name" value="TonB_dep_Rec_b-barrel"/>
    <property type="match status" value="1"/>
</dbReference>
<feature type="domain" description="TonB-dependent receptor-like beta-barrel" evidence="11">
    <location>
        <begin position="391"/>
        <end position="949"/>
    </location>
</feature>
<evidence type="ECO:0000313" key="14">
    <source>
        <dbReference type="Proteomes" id="UP001597526"/>
    </source>
</evidence>
<dbReference type="InterPro" id="IPR039426">
    <property type="entry name" value="TonB-dep_rcpt-like"/>
</dbReference>
<dbReference type="InterPro" id="IPR036942">
    <property type="entry name" value="Beta-barrel_TonB_sf"/>
</dbReference>
<keyword evidence="3 8" id="KW-1134">Transmembrane beta strand</keyword>
<keyword evidence="6 8" id="KW-0472">Membrane</keyword>
<evidence type="ECO:0000256" key="8">
    <source>
        <dbReference type="PROSITE-ProRule" id="PRU01360"/>
    </source>
</evidence>
<comment type="similarity">
    <text evidence="8 9">Belongs to the TonB-dependent receptor family.</text>
</comment>
<dbReference type="Gene3D" id="2.40.170.20">
    <property type="entry name" value="TonB-dependent receptor, beta-barrel domain"/>
    <property type="match status" value="1"/>
</dbReference>
<dbReference type="Proteomes" id="UP001597526">
    <property type="component" value="Unassembled WGS sequence"/>
</dbReference>
<keyword evidence="5 9" id="KW-0798">TonB box</keyword>
<evidence type="ECO:0000256" key="9">
    <source>
        <dbReference type="RuleBase" id="RU003357"/>
    </source>
</evidence>
<keyword evidence="14" id="KW-1185">Reference proteome</keyword>
<evidence type="ECO:0000256" key="2">
    <source>
        <dbReference type="ARBA" id="ARBA00022448"/>
    </source>
</evidence>
<evidence type="ECO:0000256" key="10">
    <source>
        <dbReference type="SAM" id="SignalP"/>
    </source>
</evidence>
<evidence type="ECO:0000256" key="6">
    <source>
        <dbReference type="ARBA" id="ARBA00023136"/>
    </source>
</evidence>
<proteinExistence type="inferred from homology"/>
<evidence type="ECO:0000313" key="13">
    <source>
        <dbReference type="EMBL" id="MFD2586430.1"/>
    </source>
</evidence>
<evidence type="ECO:0000259" key="12">
    <source>
        <dbReference type="Pfam" id="PF07715"/>
    </source>
</evidence>
<comment type="subcellular location">
    <subcellularLocation>
        <location evidence="1 8">Cell outer membrane</location>
        <topology evidence="1 8">Multi-pass membrane protein</topology>
    </subcellularLocation>
</comment>
<dbReference type="InterPro" id="IPR023996">
    <property type="entry name" value="TonB-dep_OMP_SusC/RagA"/>
</dbReference>
<protein>
    <submittedName>
        <fullName evidence="13">SusC/RagA family TonB-linked outer membrane protein</fullName>
    </submittedName>
</protein>
<evidence type="ECO:0000256" key="1">
    <source>
        <dbReference type="ARBA" id="ARBA00004571"/>
    </source>
</evidence>
<dbReference type="RefSeq" id="WP_377766007.1">
    <property type="nucleotide sequence ID" value="NZ_JBHULB010000007.1"/>
</dbReference>
<dbReference type="InterPro" id="IPR012910">
    <property type="entry name" value="Plug_dom"/>
</dbReference>
<dbReference type="InterPro" id="IPR008969">
    <property type="entry name" value="CarboxyPept-like_regulatory"/>
</dbReference>
<dbReference type="InterPro" id="IPR037066">
    <property type="entry name" value="Plug_dom_sf"/>
</dbReference>
<dbReference type="Gene3D" id="2.170.130.10">
    <property type="entry name" value="TonB-dependent receptor, plug domain"/>
    <property type="match status" value="1"/>
</dbReference>
<dbReference type="Pfam" id="PF13715">
    <property type="entry name" value="CarbopepD_reg_2"/>
    <property type="match status" value="1"/>
</dbReference>
<dbReference type="EMBL" id="JBHULB010000007">
    <property type="protein sequence ID" value="MFD2586430.1"/>
    <property type="molecule type" value="Genomic_DNA"/>
</dbReference>
<feature type="signal peptide" evidence="10">
    <location>
        <begin position="1"/>
        <end position="23"/>
    </location>
</feature>
<keyword evidence="4 8" id="KW-0812">Transmembrane</keyword>
<evidence type="ECO:0000259" key="11">
    <source>
        <dbReference type="Pfam" id="PF00593"/>
    </source>
</evidence>
<feature type="domain" description="TonB-dependent receptor plug" evidence="12">
    <location>
        <begin position="114"/>
        <end position="245"/>
    </location>
</feature>
<evidence type="ECO:0000256" key="7">
    <source>
        <dbReference type="ARBA" id="ARBA00023237"/>
    </source>
</evidence>
<reference evidence="14" key="1">
    <citation type="journal article" date="2019" name="Int. J. Syst. Evol. Microbiol.">
        <title>The Global Catalogue of Microorganisms (GCM) 10K type strain sequencing project: providing services to taxonomists for standard genome sequencing and annotation.</title>
        <authorList>
            <consortium name="The Broad Institute Genomics Platform"/>
            <consortium name="The Broad Institute Genome Sequencing Center for Infectious Disease"/>
            <person name="Wu L."/>
            <person name="Ma J."/>
        </authorList>
    </citation>
    <scope>NUCLEOTIDE SEQUENCE [LARGE SCALE GENOMIC DNA]</scope>
    <source>
        <strain evidence="14">KCTC 52368</strain>
    </source>
</reference>
<dbReference type="PROSITE" id="PS52016">
    <property type="entry name" value="TONB_DEPENDENT_REC_3"/>
    <property type="match status" value="1"/>
</dbReference>
<sequence>MKITLLKGLLLLGAFVCFNAVKAQTVSGTVSDASGPLPGASVVVKGTTNGTQTDFDGNYTLNDVAADAVIVFSYIGFSAQEIPVNGQSTIDAILQENASELDEVVVIGYGTTTKRSTTGAVESVKAEEFNKGVIVNPQQLIQGKTAGVQIATTSGEPGAAVNVRVRGTASVRSQNNPLFVVDGVPLSGANTTPATSGGADGGNDIGSSGSLDPLSFLNPNDIASIDILQDAASTAIYGSRGANGVVLITTKSGTSGRDVLEFSSTFSVGYIGNRPEIASREQFLAAQNTITGGTFIDGGANTDTYDVIYRTSFTQNYNLAYGGGGENGNYRISMGYQDQEGEVDDSTFDRLTARFNASQRFFDNKLKLSTQATISNVESQRPPITNNPNARGDLLSASIGWDPTQPLTGDGTRDQGFIAGFNQPSNERRNPLALLELTRATSSTVRALINVSAQYKITDNLNFNTLVGLDKSASSASSANSRNFAGNGILDNGRADLDEIDLTNTTWESYLNYNKEFGDDVLDMVLGHSYQEFVTETINLRGFDFDTADLFQMVNNIAGAQDFAANSSLERDELQSFFLRTNYSLNNKFNFSGTIRIDGSSRFGGNNQYGTFGAVGASWSLDQESWFPEFFDTFKLRANWGVTGNQEGLGSNRFIERQRFGIGNQNDPGALGTVAFNNPDLQWEENEQLSIGVDYGFLNNRVSGSVNYFKRTTSQFLLEVNSAQPAPQPFVFANVDGDIVNEGLEFTINAIPVQTEDFSWDLNFNITYTDNILENYEGPAIDAGQINGPGLSRAFAQRLANNQPLFSFFTRDWQGLDEDGGNIFANNGAQVFIGESALPDFSLGFTNNFSYKNWDLSLFFNGQFGQSIYNNTRNAFSTIPNLSQGRNVFADTLPLVGVENPFNPQSVSSRFIEDGSFLRLQNLTLGHNFTVGDDSVFSSLRLFLNAQNLFVITDYTGQDPEISTDRTLNNLPSLGIDLTSYPRPTTFSLGVNASF</sequence>
<dbReference type="Gene3D" id="2.60.40.1120">
    <property type="entry name" value="Carboxypeptidase-like, regulatory domain"/>
    <property type="match status" value="1"/>
</dbReference>
<accession>A0ABW5MST3</accession>
<evidence type="ECO:0000256" key="5">
    <source>
        <dbReference type="ARBA" id="ARBA00023077"/>
    </source>
</evidence>
<keyword evidence="10" id="KW-0732">Signal</keyword>
<dbReference type="SUPFAM" id="SSF56935">
    <property type="entry name" value="Porins"/>
    <property type="match status" value="1"/>
</dbReference>
<evidence type="ECO:0000256" key="3">
    <source>
        <dbReference type="ARBA" id="ARBA00022452"/>
    </source>
</evidence>
<feature type="chain" id="PRO_5047227356" evidence="10">
    <location>
        <begin position="24"/>
        <end position="995"/>
    </location>
</feature>
<dbReference type="InterPro" id="IPR000531">
    <property type="entry name" value="Beta-barrel_TonB"/>
</dbReference>
<organism evidence="13 14">
    <name type="scientific">Croceitalea marina</name>
    <dbReference type="NCBI Taxonomy" id="1775166"/>
    <lineage>
        <taxon>Bacteria</taxon>
        <taxon>Pseudomonadati</taxon>
        <taxon>Bacteroidota</taxon>
        <taxon>Flavobacteriia</taxon>
        <taxon>Flavobacteriales</taxon>
        <taxon>Flavobacteriaceae</taxon>
        <taxon>Croceitalea</taxon>
    </lineage>
</organism>
<name>A0ABW5MST3_9FLAO</name>
<keyword evidence="7 8" id="KW-0998">Cell outer membrane</keyword>
<gene>
    <name evidence="13" type="ORF">ACFSQJ_05790</name>
</gene>
<comment type="caution">
    <text evidence="13">The sequence shown here is derived from an EMBL/GenBank/DDBJ whole genome shotgun (WGS) entry which is preliminary data.</text>
</comment>
<evidence type="ECO:0000256" key="4">
    <source>
        <dbReference type="ARBA" id="ARBA00022692"/>
    </source>
</evidence>